<dbReference type="AlphaFoldDB" id="A0A485KU78"/>
<comment type="similarity">
    <text evidence="1">Belongs to the histidine acid phosphatase family.</text>
</comment>
<feature type="transmembrane region" description="Helical" evidence="3">
    <location>
        <begin position="447"/>
        <end position="468"/>
    </location>
</feature>
<keyword evidence="4" id="KW-0732">Signal</keyword>
<reference evidence="6 7" key="1">
    <citation type="submission" date="2019-03" db="EMBL/GenBank/DDBJ databases">
        <authorList>
            <person name="Gaulin E."/>
            <person name="Dumas B."/>
        </authorList>
    </citation>
    <scope>NUCLEOTIDE SEQUENCE [LARGE SCALE GENOMIC DNA]</scope>
    <source>
        <strain evidence="6">CBS 568.67</strain>
    </source>
</reference>
<feature type="signal peptide" evidence="4">
    <location>
        <begin position="1"/>
        <end position="17"/>
    </location>
</feature>
<evidence type="ECO:0000256" key="3">
    <source>
        <dbReference type="SAM" id="Phobius"/>
    </source>
</evidence>
<accession>A0A485KU78</accession>
<evidence type="ECO:0000313" key="6">
    <source>
        <dbReference type="EMBL" id="VFT88748.1"/>
    </source>
</evidence>
<organism evidence="6 7">
    <name type="scientific">Aphanomyces stellatus</name>
    <dbReference type="NCBI Taxonomy" id="120398"/>
    <lineage>
        <taxon>Eukaryota</taxon>
        <taxon>Sar</taxon>
        <taxon>Stramenopiles</taxon>
        <taxon>Oomycota</taxon>
        <taxon>Saprolegniomycetes</taxon>
        <taxon>Saprolegniales</taxon>
        <taxon>Verrucalvaceae</taxon>
        <taxon>Aphanomyces</taxon>
    </lineage>
</organism>
<dbReference type="EMBL" id="VJMH01005320">
    <property type="protein sequence ID" value="KAF0697413.1"/>
    <property type="molecule type" value="Genomic_DNA"/>
</dbReference>
<dbReference type="SUPFAM" id="SSF53254">
    <property type="entry name" value="Phosphoglycerate mutase-like"/>
    <property type="match status" value="1"/>
</dbReference>
<reference evidence="5" key="2">
    <citation type="submission" date="2019-06" db="EMBL/GenBank/DDBJ databases">
        <title>Genomics analysis of Aphanomyces spp. identifies a new class of oomycete effector associated with host adaptation.</title>
        <authorList>
            <person name="Gaulin E."/>
        </authorList>
    </citation>
    <scope>NUCLEOTIDE SEQUENCE</scope>
    <source>
        <strain evidence="5">CBS 578.67</strain>
    </source>
</reference>
<feature type="chain" id="PRO_5036116209" evidence="4">
    <location>
        <begin position="18"/>
        <end position="485"/>
    </location>
</feature>
<protein>
    <submittedName>
        <fullName evidence="6">Aste57867_11893 protein</fullName>
    </submittedName>
</protein>
<dbReference type="PANTHER" id="PTHR11567">
    <property type="entry name" value="ACID PHOSPHATASE-RELATED"/>
    <property type="match status" value="1"/>
</dbReference>
<dbReference type="InterPro" id="IPR050645">
    <property type="entry name" value="Histidine_acid_phosphatase"/>
</dbReference>
<sequence length="485" mass="54292">MKIFVLALIAATAPVLASIYPGWPMPEYCTPVESMSKYEIPPVDAGNRDLELIQTQVIARHGARAPYSKIFCWETAPSPIDATWNCSTSSVWSEDIMDDYRGFGRLYKKQYIAGQNIIAGTCGIGGLLPRGREQHHKLGEILRMAYIGDGPMKLFRSSKLETIPPHHIYLRSDDQERTLGSGQALVDALFPYDGSDDGDTRHMLTWNTADAATDYIKHNNDNAACPALSHIMDQAKQSLAWLANANDPAVLQLERDFAAVVNGTFSWDNCLECLVLARCNDIPLPHGTTRTLFEALQAQVERRKKIILTFQDAWYAKVDMHRMWVDVLARIDAAIAHAATSPKLFVTIGHDSTIMPMLATLLGDSWDGAWTTYAGALVLELYKDGNSGHIVRVLYNGQPLRLPFCNDVLCDWKAFDQALAFARRPRACAVPSPRLRMKSTCLWKPHGLHYLVAALFFCGCVVLTFLMVRELRHRSENPETRSLLR</sequence>
<dbReference type="Gene3D" id="3.40.50.1240">
    <property type="entry name" value="Phosphoglycerate mutase-like"/>
    <property type="match status" value="1"/>
</dbReference>
<dbReference type="InterPro" id="IPR029033">
    <property type="entry name" value="His_PPase_superfam"/>
</dbReference>
<dbReference type="GO" id="GO:0016791">
    <property type="term" value="F:phosphatase activity"/>
    <property type="evidence" value="ECO:0007669"/>
    <property type="project" value="TreeGrafter"/>
</dbReference>
<dbReference type="PANTHER" id="PTHR11567:SF110">
    <property type="entry name" value="2-PHOSPHOXYLOSE PHOSPHATASE 1"/>
    <property type="match status" value="1"/>
</dbReference>
<keyword evidence="3" id="KW-0812">Transmembrane</keyword>
<keyword evidence="2" id="KW-0378">Hydrolase</keyword>
<proteinExistence type="inferred from homology"/>
<dbReference type="Pfam" id="PF00328">
    <property type="entry name" value="His_Phos_2"/>
    <property type="match status" value="1"/>
</dbReference>
<dbReference type="CDD" id="cd07061">
    <property type="entry name" value="HP_HAP_like"/>
    <property type="match status" value="1"/>
</dbReference>
<name>A0A485KU78_9STRA</name>
<keyword evidence="3" id="KW-0472">Membrane</keyword>
<dbReference type="OrthoDB" id="10257284at2759"/>
<evidence type="ECO:0000256" key="4">
    <source>
        <dbReference type="SAM" id="SignalP"/>
    </source>
</evidence>
<evidence type="ECO:0000313" key="5">
    <source>
        <dbReference type="EMBL" id="KAF0697413.1"/>
    </source>
</evidence>
<dbReference type="Proteomes" id="UP000332933">
    <property type="component" value="Unassembled WGS sequence"/>
</dbReference>
<gene>
    <name evidence="6" type="primary">Aste57867_11893</name>
    <name evidence="5" type="ORF">As57867_011848</name>
    <name evidence="6" type="ORF">ASTE57867_11893</name>
</gene>
<evidence type="ECO:0000256" key="1">
    <source>
        <dbReference type="ARBA" id="ARBA00005375"/>
    </source>
</evidence>
<dbReference type="InterPro" id="IPR000560">
    <property type="entry name" value="His_Pase_clade-2"/>
</dbReference>
<evidence type="ECO:0000313" key="7">
    <source>
        <dbReference type="Proteomes" id="UP000332933"/>
    </source>
</evidence>
<keyword evidence="7" id="KW-1185">Reference proteome</keyword>
<evidence type="ECO:0000256" key="2">
    <source>
        <dbReference type="ARBA" id="ARBA00022801"/>
    </source>
</evidence>
<keyword evidence="3" id="KW-1133">Transmembrane helix</keyword>
<dbReference type="EMBL" id="CAADRA010005341">
    <property type="protein sequence ID" value="VFT88748.1"/>
    <property type="molecule type" value="Genomic_DNA"/>
</dbReference>